<dbReference type="GO" id="GO:0003700">
    <property type="term" value="F:DNA-binding transcription factor activity"/>
    <property type="evidence" value="ECO:0007669"/>
    <property type="project" value="InterPro"/>
</dbReference>
<dbReference type="Gene3D" id="1.10.10.10">
    <property type="entry name" value="Winged helix-like DNA-binding domain superfamily/Winged helix DNA-binding domain"/>
    <property type="match status" value="1"/>
</dbReference>
<dbReference type="InterPro" id="IPR005119">
    <property type="entry name" value="LysR_subst-bd"/>
</dbReference>
<dbReference type="InterPro" id="IPR058163">
    <property type="entry name" value="LysR-type_TF_proteobact-type"/>
</dbReference>
<protein>
    <recommendedName>
        <fullName evidence="5">HTH lysR-type domain-containing protein</fullName>
    </recommendedName>
</protein>
<dbReference type="InterPro" id="IPR000847">
    <property type="entry name" value="LysR_HTH_N"/>
</dbReference>
<dbReference type="Pfam" id="PF00126">
    <property type="entry name" value="HTH_1"/>
    <property type="match status" value="1"/>
</dbReference>
<dbReference type="InterPro" id="IPR036390">
    <property type="entry name" value="WH_DNA-bd_sf"/>
</dbReference>
<sequence length="300" mass="34176">MYDDILLFIKLIEVGSFSKLSNITGVAQSTISRRIANLEEEFKTELIIRTTNNLRISNAGTFLYEKFKNHKLYLENTISEVRQNYGLDTKGILRIALPVLLSKNIIAPYLGQFLEEFPDIDLILSYRSSYIDLIEEGFDAAVTTYEPTAKSYKVILLKKFYIQLYATPEYLANNGPIDTLDIAISKSTVGFLSVDGSYTNDFVAVNTITGETKNGTIPHPRIYIDNLINAYELASSHKMMITAWDSLLENELATGKLIKILPEYYFREITCYLILPSHTLTHPQQSFVKFIQDCYARIID</sequence>
<dbReference type="GO" id="GO:0043565">
    <property type="term" value="F:sequence-specific DNA binding"/>
    <property type="evidence" value="ECO:0007669"/>
    <property type="project" value="TreeGrafter"/>
</dbReference>
<gene>
    <name evidence="6" type="ORF">CUN60_10330</name>
</gene>
<dbReference type="InterPro" id="IPR036388">
    <property type="entry name" value="WH-like_DNA-bd_sf"/>
</dbReference>
<comment type="similarity">
    <text evidence="1">Belongs to the LysR transcriptional regulatory family.</text>
</comment>
<dbReference type="AlphaFoldDB" id="A0A2I7N892"/>
<reference evidence="7" key="1">
    <citation type="submission" date="2017-11" db="EMBL/GenBank/DDBJ databases">
        <authorList>
            <person name="Chan K.G."/>
            <person name="Lee L.S."/>
        </authorList>
    </citation>
    <scope>NUCLEOTIDE SEQUENCE [LARGE SCALE GENOMIC DNA]</scope>
    <source>
        <strain evidence="7">DSM 100970</strain>
    </source>
</reference>
<evidence type="ECO:0000259" key="5">
    <source>
        <dbReference type="PROSITE" id="PS50931"/>
    </source>
</evidence>
<dbReference type="Proteomes" id="UP000236655">
    <property type="component" value="Chromosome"/>
</dbReference>
<organism evidence="6 7">
    <name type="scientific">Aquella oligotrophica</name>
    <dbReference type="NCBI Taxonomy" id="2067065"/>
    <lineage>
        <taxon>Bacteria</taxon>
        <taxon>Pseudomonadati</taxon>
        <taxon>Pseudomonadota</taxon>
        <taxon>Betaproteobacteria</taxon>
        <taxon>Neisseriales</taxon>
        <taxon>Neisseriaceae</taxon>
        <taxon>Aquella</taxon>
    </lineage>
</organism>
<dbReference type="SUPFAM" id="SSF53850">
    <property type="entry name" value="Periplasmic binding protein-like II"/>
    <property type="match status" value="1"/>
</dbReference>
<evidence type="ECO:0000256" key="3">
    <source>
        <dbReference type="ARBA" id="ARBA00023125"/>
    </source>
</evidence>
<evidence type="ECO:0000256" key="2">
    <source>
        <dbReference type="ARBA" id="ARBA00023015"/>
    </source>
</evidence>
<proteinExistence type="inferred from homology"/>
<evidence type="ECO:0000313" key="7">
    <source>
        <dbReference type="Proteomes" id="UP000236655"/>
    </source>
</evidence>
<dbReference type="KEGG" id="nba:CUN60_10330"/>
<dbReference type="PROSITE" id="PS50931">
    <property type="entry name" value="HTH_LYSR"/>
    <property type="match status" value="1"/>
</dbReference>
<dbReference type="SUPFAM" id="SSF46785">
    <property type="entry name" value="Winged helix' DNA-binding domain"/>
    <property type="match status" value="1"/>
</dbReference>
<name>A0A2I7N892_9NEIS</name>
<evidence type="ECO:0000313" key="6">
    <source>
        <dbReference type="EMBL" id="AUR52676.1"/>
    </source>
</evidence>
<dbReference type="OrthoDB" id="9178040at2"/>
<feature type="domain" description="HTH lysR-type" evidence="5">
    <location>
        <begin position="1"/>
        <end position="57"/>
    </location>
</feature>
<keyword evidence="2" id="KW-0805">Transcription regulation</keyword>
<dbReference type="PANTHER" id="PTHR30537:SF68">
    <property type="entry name" value="TRANSCRIPTIONAL REGULATOR-RELATED"/>
    <property type="match status" value="1"/>
</dbReference>
<dbReference type="Gene3D" id="3.40.190.290">
    <property type="match status" value="1"/>
</dbReference>
<evidence type="ECO:0000256" key="4">
    <source>
        <dbReference type="ARBA" id="ARBA00023163"/>
    </source>
</evidence>
<dbReference type="EMBL" id="CP024847">
    <property type="protein sequence ID" value="AUR52676.1"/>
    <property type="molecule type" value="Genomic_DNA"/>
</dbReference>
<dbReference type="RefSeq" id="WP_102951964.1">
    <property type="nucleotide sequence ID" value="NZ_CP024847.1"/>
</dbReference>
<dbReference type="PANTHER" id="PTHR30537">
    <property type="entry name" value="HTH-TYPE TRANSCRIPTIONAL REGULATOR"/>
    <property type="match status" value="1"/>
</dbReference>
<keyword evidence="7" id="KW-1185">Reference proteome</keyword>
<accession>A0A2I7N892</accession>
<dbReference type="GO" id="GO:0006351">
    <property type="term" value="P:DNA-templated transcription"/>
    <property type="evidence" value="ECO:0007669"/>
    <property type="project" value="TreeGrafter"/>
</dbReference>
<evidence type="ECO:0000256" key="1">
    <source>
        <dbReference type="ARBA" id="ARBA00009437"/>
    </source>
</evidence>
<dbReference type="Pfam" id="PF03466">
    <property type="entry name" value="LysR_substrate"/>
    <property type="match status" value="1"/>
</dbReference>
<keyword evidence="4" id="KW-0804">Transcription</keyword>
<keyword evidence="3" id="KW-0238">DNA-binding</keyword>